<dbReference type="AlphaFoldDB" id="A0A699X4J8"/>
<proteinExistence type="predicted"/>
<gene>
    <name evidence="1" type="ORF">Tci_925962</name>
</gene>
<protein>
    <submittedName>
        <fullName evidence="1">Uncharacterized protein</fullName>
    </submittedName>
</protein>
<comment type="caution">
    <text evidence="1">The sequence shown here is derived from an EMBL/GenBank/DDBJ whole genome shotgun (WGS) entry which is preliminary data.</text>
</comment>
<evidence type="ECO:0000313" key="1">
    <source>
        <dbReference type="EMBL" id="GFD53993.1"/>
    </source>
</evidence>
<name>A0A699X4J8_TANCI</name>
<organism evidence="1">
    <name type="scientific">Tanacetum cinerariifolium</name>
    <name type="common">Dalmatian daisy</name>
    <name type="synonym">Chrysanthemum cinerariifolium</name>
    <dbReference type="NCBI Taxonomy" id="118510"/>
    <lineage>
        <taxon>Eukaryota</taxon>
        <taxon>Viridiplantae</taxon>
        <taxon>Streptophyta</taxon>
        <taxon>Embryophyta</taxon>
        <taxon>Tracheophyta</taxon>
        <taxon>Spermatophyta</taxon>
        <taxon>Magnoliopsida</taxon>
        <taxon>eudicotyledons</taxon>
        <taxon>Gunneridae</taxon>
        <taxon>Pentapetalae</taxon>
        <taxon>asterids</taxon>
        <taxon>campanulids</taxon>
        <taxon>Asterales</taxon>
        <taxon>Asteraceae</taxon>
        <taxon>Asteroideae</taxon>
        <taxon>Anthemideae</taxon>
        <taxon>Anthemidinae</taxon>
        <taxon>Tanacetum</taxon>
    </lineage>
</organism>
<accession>A0A699X4J8</accession>
<reference evidence="1" key="1">
    <citation type="journal article" date="2019" name="Sci. Rep.">
        <title>Draft genome of Tanacetum cinerariifolium, the natural source of mosquito coil.</title>
        <authorList>
            <person name="Yamashiro T."/>
            <person name="Shiraishi A."/>
            <person name="Satake H."/>
            <person name="Nakayama K."/>
        </authorList>
    </citation>
    <scope>NUCLEOTIDE SEQUENCE</scope>
</reference>
<dbReference type="EMBL" id="BKCJ011801074">
    <property type="protein sequence ID" value="GFD53993.1"/>
    <property type="molecule type" value="Genomic_DNA"/>
</dbReference>
<sequence>AAGRTAHGRRGGRSGQGFGLFHHQPVLPVVAHVVDVADGILGFAQHFAHRYLARVAPPLGHKILLAGLHGRRAAEEIIEAAPPSAKFKQVRVFPAKG</sequence>
<feature type="non-terminal residue" evidence="1">
    <location>
        <position position="1"/>
    </location>
</feature>